<accession>A0A6A5KRV6</accession>
<name>A0A6A5KRV6_9PLEO</name>
<reference evidence="1" key="1">
    <citation type="submission" date="2020-01" db="EMBL/GenBank/DDBJ databases">
        <authorList>
            <consortium name="DOE Joint Genome Institute"/>
            <person name="Haridas S."/>
            <person name="Albert R."/>
            <person name="Binder M."/>
            <person name="Bloem J."/>
            <person name="Labutti K."/>
            <person name="Salamov A."/>
            <person name="Andreopoulos B."/>
            <person name="Baker S.E."/>
            <person name="Barry K."/>
            <person name="Bills G."/>
            <person name="Bluhm B.H."/>
            <person name="Cannon C."/>
            <person name="Castanera R."/>
            <person name="Culley D.E."/>
            <person name="Daum C."/>
            <person name="Ezra D."/>
            <person name="Gonzalez J.B."/>
            <person name="Henrissat B."/>
            <person name="Kuo A."/>
            <person name="Liang C."/>
            <person name="Lipzen A."/>
            <person name="Lutzoni F."/>
            <person name="Magnuson J."/>
            <person name="Mondo S."/>
            <person name="Nolan M."/>
            <person name="Ohm R."/>
            <person name="Pangilinan J."/>
            <person name="Park H.-J."/>
            <person name="Ramirez L."/>
            <person name="Alfaro M."/>
            <person name="Sun H."/>
            <person name="Tritt A."/>
            <person name="Yoshinaga Y."/>
            <person name="Zwiers L.-H."/>
            <person name="Turgeon B.G."/>
            <person name="Goodwin S.B."/>
            <person name="Spatafora J.W."/>
            <person name="Crous P.W."/>
            <person name="Grigoriev I.V."/>
        </authorList>
    </citation>
    <scope>NUCLEOTIDE SEQUENCE</scope>
    <source>
        <strain evidence="1">P77</strain>
    </source>
</reference>
<gene>
    <name evidence="1" type="ORF">BDW02DRAFT_68049</name>
</gene>
<dbReference type="AlphaFoldDB" id="A0A6A5KRV6"/>
<dbReference type="EMBL" id="ML975256">
    <property type="protein sequence ID" value="KAF1837991.1"/>
    <property type="molecule type" value="Genomic_DNA"/>
</dbReference>
<organism evidence="1 2">
    <name type="scientific">Decorospora gaudefroyi</name>
    <dbReference type="NCBI Taxonomy" id="184978"/>
    <lineage>
        <taxon>Eukaryota</taxon>
        <taxon>Fungi</taxon>
        <taxon>Dikarya</taxon>
        <taxon>Ascomycota</taxon>
        <taxon>Pezizomycotina</taxon>
        <taxon>Dothideomycetes</taxon>
        <taxon>Pleosporomycetidae</taxon>
        <taxon>Pleosporales</taxon>
        <taxon>Pleosporineae</taxon>
        <taxon>Pleosporaceae</taxon>
        <taxon>Decorospora</taxon>
    </lineage>
</organism>
<sequence>MGECPRPFALDARIGTESRQWGFVRHDSLRYRELYSSVIVRMRLTGHVQGYERLQDGFRYLDMVNADHQGREWGYQFGVHVPWKVGVMEVTSAYMSRSIRSFTDGLESRWVPGHLGKVGTYRQQMERRAEIMAVNAYLGSRDLQSKESLTQGPGFPNTVAMDKAIAVPPEKWGQRVVRYGLISGEPSPLDLSGPAPNNKPRFWTFAVAERWR</sequence>
<dbReference type="Proteomes" id="UP000800040">
    <property type="component" value="Unassembled WGS sequence"/>
</dbReference>
<evidence type="ECO:0000313" key="1">
    <source>
        <dbReference type="EMBL" id="KAF1837991.1"/>
    </source>
</evidence>
<proteinExistence type="predicted"/>
<keyword evidence="2" id="KW-1185">Reference proteome</keyword>
<evidence type="ECO:0000313" key="2">
    <source>
        <dbReference type="Proteomes" id="UP000800040"/>
    </source>
</evidence>
<protein>
    <submittedName>
        <fullName evidence="1">Uncharacterized protein</fullName>
    </submittedName>
</protein>